<dbReference type="EMBL" id="JWZT01004367">
    <property type="protein sequence ID" value="KII64231.1"/>
    <property type="molecule type" value="Genomic_DNA"/>
</dbReference>
<comment type="caution">
    <text evidence="1">The sequence shown here is derived from an EMBL/GenBank/DDBJ whole genome shotgun (WGS) entry which is preliminary data.</text>
</comment>
<organism evidence="1 2">
    <name type="scientific">Thelohanellus kitauei</name>
    <name type="common">Myxosporean</name>
    <dbReference type="NCBI Taxonomy" id="669202"/>
    <lineage>
        <taxon>Eukaryota</taxon>
        <taxon>Metazoa</taxon>
        <taxon>Cnidaria</taxon>
        <taxon>Myxozoa</taxon>
        <taxon>Myxosporea</taxon>
        <taxon>Bivalvulida</taxon>
        <taxon>Platysporina</taxon>
        <taxon>Myxobolidae</taxon>
        <taxon>Thelohanellus</taxon>
    </lineage>
</organism>
<gene>
    <name evidence="1" type="ORF">RF11_06108</name>
</gene>
<accession>A0A0C2MB73</accession>
<dbReference type="Proteomes" id="UP000031668">
    <property type="component" value="Unassembled WGS sequence"/>
</dbReference>
<keyword evidence="2" id="KW-1185">Reference proteome</keyword>
<reference evidence="1 2" key="1">
    <citation type="journal article" date="2014" name="Genome Biol. Evol.">
        <title>The genome of the myxosporean Thelohanellus kitauei shows adaptations to nutrient acquisition within its fish host.</title>
        <authorList>
            <person name="Yang Y."/>
            <person name="Xiong J."/>
            <person name="Zhou Z."/>
            <person name="Huo F."/>
            <person name="Miao W."/>
            <person name="Ran C."/>
            <person name="Liu Y."/>
            <person name="Zhang J."/>
            <person name="Feng J."/>
            <person name="Wang M."/>
            <person name="Wang M."/>
            <person name="Wang L."/>
            <person name="Yao B."/>
        </authorList>
    </citation>
    <scope>NUCLEOTIDE SEQUENCE [LARGE SCALE GENOMIC DNA]</scope>
    <source>
        <strain evidence="1">Wuqing</strain>
    </source>
</reference>
<name>A0A0C2MB73_THEKT</name>
<evidence type="ECO:0000313" key="1">
    <source>
        <dbReference type="EMBL" id="KII64231.1"/>
    </source>
</evidence>
<sequence length="180" mass="20502">MRVIGIGFLRNAPILEKQYDTILEDIDIGRLVAVASHGLQSQNEKTFNECHKVLTELFLHPSTSICKKRFETTLIVDRLYNSHVHRIVKDCIEVILISRNTSNIKGCGDMLRIMKCPERHSIQSGFKIETWVLKEMLENYPEEISSDRSILENLTKIFSASSKNEAQDLAVLINTSINNA</sequence>
<protein>
    <submittedName>
        <fullName evidence="1">Uncharacterized protein</fullName>
    </submittedName>
</protein>
<evidence type="ECO:0000313" key="2">
    <source>
        <dbReference type="Proteomes" id="UP000031668"/>
    </source>
</evidence>
<proteinExistence type="predicted"/>
<dbReference type="AlphaFoldDB" id="A0A0C2MB73"/>